<evidence type="ECO:0000256" key="8">
    <source>
        <dbReference type="ARBA" id="ARBA00023014"/>
    </source>
</evidence>
<comment type="cofactor">
    <cofactor evidence="1">
        <name>FMN</name>
        <dbReference type="ChEBI" id="CHEBI:58210"/>
    </cofactor>
</comment>
<dbReference type="Proteomes" id="UP000002892">
    <property type="component" value="Chromosome"/>
</dbReference>
<keyword evidence="4" id="KW-0288">FMN</keyword>
<evidence type="ECO:0000256" key="5">
    <source>
        <dbReference type="ARBA" id="ARBA00022723"/>
    </source>
</evidence>
<evidence type="ECO:0000256" key="1">
    <source>
        <dbReference type="ARBA" id="ARBA00001917"/>
    </source>
</evidence>
<evidence type="ECO:0000256" key="3">
    <source>
        <dbReference type="ARBA" id="ARBA00022630"/>
    </source>
</evidence>
<dbReference type="SUPFAM" id="SSF54862">
    <property type="entry name" value="4Fe-4S ferredoxins"/>
    <property type="match status" value="1"/>
</dbReference>
<evidence type="ECO:0000313" key="10">
    <source>
        <dbReference type="EMBL" id="AFM39438.1"/>
    </source>
</evidence>
<keyword evidence="5" id="KW-0479">Metal-binding</keyword>
<dbReference type="eggNOG" id="COG1145">
    <property type="taxonomic scope" value="Bacteria"/>
</dbReference>
<dbReference type="SUPFAM" id="SSF55469">
    <property type="entry name" value="FMN-dependent nitroreductase-like"/>
    <property type="match status" value="1"/>
</dbReference>
<dbReference type="InterPro" id="IPR017896">
    <property type="entry name" value="4Fe4S_Fe-S-bd"/>
</dbReference>
<protein>
    <submittedName>
        <fullName evidence="10">Nitroreductase</fullName>
    </submittedName>
</protein>
<evidence type="ECO:0000259" key="9">
    <source>
        <dbReference type="PROSITE" id="PS51379"/>
    </source>
</evidence>
<dbReference type="KEGG" id="dai:Desaci_0370"/>
<dbReference type="STRING" id="646529.Desaci_0370"/>
<dbReference type="GO" id="GO:0046872">
    <property type="term" value="F:metal ion binding"/>
    <property type="evidence" value="ECO:0007669"/>
    <property type="project" value="UniProtKB-KW"/>
</dbReference>
<dbReference type="Pfam" id="PF13237">
    <property type="entry name" value="Fer4_10"/>
    <property type="match status" value="1"/>
</dbReference>
<dbReference type="InterPro" id="IPR029479">
    <property type="entry name" value="Nitroreductase"/>
</dbReference>
<organism evidence="10 11">
    <name type="scientific">Desulfosporosinus acidiphilus (strain DSM 22704 / JCM 16185 / SJ4)</name>
    <dbReference type="NCBI Taxonomy" id="646529"/>
    <lineage>
        <taxon>Bacteria</taxon>
        <taxon>Bacillati</taxon>
        <taxon>Bacillota</taxon>
        <taxon>Clostridia</taxon>
        <taxon>Eubacteriales</taxon>
        <taxon>Desulfitobacteriaceae</taxon>
        <taxon>Desulfosporosinus</taxon>
    </lineage>
</organism>
<feature type="domain" description="4Fe-4S ferredoxin-type" evidence="9">
    <location>
        <begin position="32"/>
        <end position="60"/>
    </location>
</feature>
<dbReference type="eggNOG" id="COG0778">
    <property type="taxonomic scope" value="Bacteria"/>
</dbReference>
<evidence type="ECO:0000256" key="6">
    <source>
        <dbReference type="ARBA" id="ARBA00023002"/>
    </source>
</evidence>
<keyword evidence="11" id="KW-1185">Reference proteome</keyword>
<keyword evidence="3" id="KW-0285">Flavoprotein</keyword>
<dbReference type="InterPro" id="IPR017900">
    <property type="entry name" value="4Fe4S_Fe_S_CS"/>
</dbReference>
<evidence type="ECO:0000256" key="4">
    <source>
        <dbReference type="ARBA" id="ARBA00022643"/>
    </source>
</evidence>
<dbReference type="Gene3D" id="3.40.109.10">
    <property type="entry name" value="NADH Oxidase"/>
    <property type="match status" value="1"/>
</dbReference>
<dbReference type="OrthoDB" id="368873at2"/>
<feature type="domain" description="4Fe-4S ferredoxin-type" evidence="9">
    <location>
        <begin position="2"/>
        <end position="31"/>
    </location>
</feature>
<dbReference type="PROSITE" id="PS51379">
    <property type="entry name" value="4FE4S_FER_2"/>
    <property type="match status" value="2"/>
</dbReference>
<dbReference type="CDD" id="cd02143">
    <property type="entry name" value="nitroreductase_FeS-like"/>
    <property type="match status" value="1"/>
</dbReference>
<gene>
    <name evidence="10" type="ordered locus">Desaci_0370</name>
</gene>
<dbReference type="RefSeq" id="WP_014825451.1">
    <property type="nucleotide sequence ID" value="NC_018068.1"/>
</dbReference>
<dbReference type="PANTHER" id="PTHR43673:SF2">
    <property type="entry name" value="NITROREDUCTASE"/>
    <property type="match status" value="1"/>
</dbReference>
<reference evidence="10 11" key="1">
    <citation type="journal article" date="2012" name="J. Bacteriol.">
        <title>Complete genome sequences of Desulfosporosinus orientis DSM765T, Desulfosporosinus youngiae DSM17734T, Desulfosporosinus meridiei DSM13257T, and Desulfosporosinus acidiphilus DSM22704T.</title>
        <authorList>
            <person name="Pester M."/>
            <person name="Brambilla E."/>
            <person name="Alazard D."/>
            <person name="Rattei T."/>
            <person name="Weinmaier T."/>
            <person name="Han J."/>
            <person name="Lucas S."/>
            <person name="Lapidus A."/>
            <person name="Cheng J.F."/>
            <person name="Goodwin L."/>
            <person name="Pitluck S."/>
            <person name="Peters L."/>
            <person name="Ovchinnikova G."/>
            <person name="Teshima H."/>
            <person name="Detter J.C."/>
            <person name="Han C.S."/>
            <person name="Tapia R."/>
            <person name="Land M.L."/>
            <person name="Hauser L."/>
            <person name="Kyrpides N.C."/>
            <person name="Ivanova N.N."/>
            <person name="Pagani I."/>
            <person name="Huntmann M."/>
            <person name="Wei C.L."/>
            <person name="Davenport K.W."/>
            <person name="Daligault H."/>
            <person name="Chain P.S."/>
            <person name="Chen A."/>
            <person name="Mavromatis K."/>
            <person name="Markowitz V."/>
            <person name="Szeto E."/>
            <person name="Mikhailova N."/>
            <person name="Pati A."/>
            <person name="Wagner M."/>
            <person name="Woyke T."/>
            <person name="Ollivier B."/>
            <person name="Klenk H.P."/>
            <person name="Spring S."/>
            <person name="Loy A."/>
        </authorList>
    </citation>
    <scope>NUCLEOTIDE SEQUENCE [LARGE SCALE GENOMIC DNA]</scope>
    <source>
        <strain evidence="11">DSM 22704 / JCM 16185 / SJ4</strain>
    </source>
</reference>
<evidence type="ECO:0000256" key="7">
    <source>
        <dbReference type="ARBA" id="ARBA00023004"/>
    </source>
</evidence>
<dbReference type="GO" id="GO:0051536">
    <property type="term" value="F:iron-sulfur cluster binding"/>
    <property type="evidence" value="ECO:0007669"/>
    <property type="project" value="UniProtKB-KW"/>
</dbReference>
<keyword evidence="7" id="KW-0408">Iron</keyword>
<keyword evidence="8" id="KW-0411">Iron-sulfur</keyword>
<accession>I4D0W4</accession>
<dbReference type="PROSITE" id="PS00198">
    <property type="entry name" value="4FE4S_FER_1"/>
    <property type="match status" value="2"/>
</dbReference>
<proteinExistence type="inferred from homology"/>
<dbReference type="Gene3D" id="3.30.70.20">
    <property type="match status" value="1"/>
</dbReference>
<dbReference type="Pfam" id="PF00881">
    <property type="entry name" value="Nitroreductase"/>
    <property type="match status" value="1"/>
</dbReference>
<dbReference type="AlphaFoldDB" id="I4D0W4"/>
<dbReference type="HOGENOM" id="CLU_070764_2_0_9"/>
<evidence type="ECO:0000256" key="2">
    <source>
        <dbReference type="ARBA" id="ARBA00007118"/>
    </source>
</evidence>
<sequence>MELIQVNLEKCIHCGLCAEVCPSGCIIMENQEPQATERNCIACGHCVAVCPVAAMDNVKAPLAKQLPLEKVPVLDADTAARFLRSRRSIRRYKQNPVTREKIMQLLDIARLAPTGGNTQGVEYLVIDNPETLRQITAATVDWMEEQVNSGSAWAQYYAGVVDTYRKTGQDVILRNAPCLIVAITSKNFQPRGRDNTHFSLAYAELYAPAIELGTCWAGFFEGCASAKYKPLLDILKLPENRVVTGGLLVGFPKYTYKRLVDRNPLQVSWRD</sequence>
<evidence type="ECO:0000313" key="11">
    <source>
        <dbReference type="Proteomes" id="UP000002892"/>
    </source>
</evidence>
<dbReference type="PANTHER" id="PTHR43673">
    <property type="entry name" value="NAD(P)H NITROREDUCTASE YDGI-RELATED"/>
    <property type="match status" value="1"/>
</dbReference>
<dbReference type="InterPro" id="IPR000415">
    <property type="entry name" value="Nitroreductase-like"/>
</dbReference>
<comment type="similarity">
    <text evidence="2">Belongs to the nitroreductase family.</text>
</comment>
<keyword evidence="6" id="KW-0560">Oxidoreductase</keyword>
<dbReference type="GO" id="GO:0016491">
    <property type="term" value="F:oxidoreductase activity"/>
    <property type="evidence" value="ECO:0007669"/>
    <property type="project" value="UniProtKB-KW"/>
</dbReference>
<name>I4D0W4_DESAJ</name>
<dbReference type="EMBL" id="CP003639">
    <property type="protein sequence ID" value="AFM39438.1"/>
    <property type="molecule type" value="Genomic_DNA"/>
</dbReference>